<name>A0A6A5VYC5_9PLEO</name>
<dbReference type="AlphaFoldDB" id="A0A6A5VYC5"/>
<dbReference type="OrthoDB" id="3798235at2759"/>
<sequence>MDTTRRILVALAQWSGGAFQPRSYPADLEPTWTGASLSSYHDHLRMMDAAYFGTQEAHWWLSLIYTNAQHVILAGYHRFPHEQLGIQGFANAILAPAERWVVDVGPNLEEVAHAMENLGPMILAEAAKGDKKRVEVMEANGAGQPMTLAFRDGVQSTGSHAVLPTAGRVNSSIGAEAVQAATSEDTQAITAVQPSQATLNDINDIIEKLSRQHLTN</sequence>
<organism evidence="1 2">
    <name type="scientific">Bimuria novae-zelandiae CBS 107.79</name>
    <dbReference type="NCBI Taxonomy" id="1447943"/>
    <lineage>
        <taxon>Eukaryota</taxon>
        <taxon>Fungi</taxon>
        <taxon>Dikarya</taxon>
        <taxon>Ascomycota</taxon>
        <taxon>Pezizomycotina</taxon>
        <taxon>Dothideomycetes</taxon>
        <taxon>Pleosporomycetidae</taxon>
        <taxon>Pleosporales</taxon>
        <taxon>Massarineae</taxon>
        <taxon>Didymosphaeriaceae</taxon>
        <taxon>Bimuria</taxon>
    </lineage>
</organism>
<gene>
    <name evidence="1" type="ORF">BU23DRAFT_564418</name>
</gene>
<dbReference type="EMBL" id="ML976661">
    <property type="protein sequence ID" value="KAF1978157.1"/>
    <property type="molecule type" value="Genomic_DNA"/>
</dbReference>
<keyword evidence="2" id="KW-1185">Reference proteome</keyword>
<protein>
    <submittedName>
        <fullName evidence="1">Uncharacterized protein</fullName>
    </submittedName>
</protein>
<accession>A0A6A5VYC5</accession>
<dbReference type="Proteomes" id="UP000800036">
    <property type="component" value="Unassembled WGS sequence"/>
</dbReference>
<reference evidence="1" key="1">
    <citation type="journal article" date="2020" name="Stud. Mycol.">
        <title>101 Dothideomycetes genomes: a test case for predicting lifestyles and emergence of pathogens.</title>
        <authorList>
            <person name="Haridas S."/>
            <person name="Albert R."/>
            <person name="Binder M."/>
            <person name="Bloem J."/>
            <person name="Labutti K."/>
            <person name="Salamov A."/>
            <person name="Andreopoulos B."/>
            <person name="Baker S."/>
            <person name="Barry K."/>
            <person name="Bills G."/>
            <person name="Bluhm B."/>
            <person name="Cannon C."/>
            <person name="Castanera R."/>
            <person name="Culley D."/>
            <person name="Daum C."/>
            <person name="Ezra D."/>
            <person name="Gonzalez J."/>
            <person name="Henrissat B."/>
            <person name="Kuo A."/>
            <person name="Liang C."/>
            <person name="Lipzen A."/>
            <person name="Lutzoni F."/>
            <person name="Magnuson J."/>
            <person name="Mondo S."/>
            <person name="Nolan M."/>
            <person name="Ohm R."/>
            <person name="Pangilinan J."/>
            <person name="Park H.-J."/>
            <person name="Ramirez L."/>
            <person name="Alfaro M."/>
            <person name="Sun H."/>
            <person name="Tritt A."/>
            <person name="Yoshinaga Y."/>
            <person name="Zwiers L.-H."/>
            <person name="Turgeon B."/>
            <person name="Goodwin S."/>
            <person name="Spatafora J."/>
            <person name="Crous P."/>
            <person name="Grigoriev I."/>
        </authorList>
    </citation>
    <scope>NUCLEOTIDE SEQUENCE</scope>
    <source>
        <strain evidence="1">CBS 107.79</strain>
    </source>
</reference>
<evidence type="ECO:0000313" key="1">
    <source>
        <dbReference type="EMBL" id="KAF1978157.1"/>
    </source>
</evidence>
<proteinExistence type="predicted"/>
<evidence type="ECO:0000313" key="2">
    <source>
        <dbReference type="Proteomes" id="UP000800036"/>
    </source>
</evidence>